<sequence>MLLLLDLLVLYQAKENILLVVIKRRFILMRDKEFLFFQQSPFSSLLDLTSLLTKNRKQADRCTT</sequence>
<dbReference type="RefSeq" id="XP_003025677.1">
    <property type="nucleotide sequence ID" value="XM_003025631.1"/>
</dbReference>
<evidence type="ECO:0000313" key="2">
    <source>
        <dbReference type="Proteomes" id="UP000008383"/>
    </source>
</evidence>
<protein>
    <submittedName>
        <fullName evidence="1">Uncharacterized protein</fullName>
    </submittedName>
</protein>
<proteinExistence type="predicted"/>
<name>D4CZA1_TRIVH</name>
<dbReference type="EMBL" id="ACYE01000007">
    <property type="protein sequence ID" value="EFE45066.1"/>
    <property type="molecule type" value="Genomic_DNA"/>
</dbReference>
<evidence type="ECO:0000313" key="1">
    <source>
        <dbReference type="EMBL" id="EFE45066.1"/>
    </source>
</evidence>
<dbReference type="KEGG" id="tve:TRV_00142"/>
<organism evidence="1 2">
    <name type="scientific">Trichophyton verrucosum (strain HKI 0517)</name>
    <dbReference type="NCBI Taxonomy" id="663202"/>
    <lineage>
        <taxon>Eukaryota</taxon>
        <taxon>Fungi</taxon>
        <taxon>Dikarya</taxon>
        <taxon>Ascomycota</taxon>
        <taxon>Pezizomycotina</taxon>
        <taxon>Eurotiomycetes</taxon>
        <taxon>Eurotiomycetidae</taxon>
        <taxon>Onygenales</taxon>
        <taxon>Arthrodermataceae</taxon>
        <taxon>Trichophyton</taxon>
    </lineage>
</organism>
<gene>
    <name evidence="1" type="ORF">TRV_00142</name>
</gene>
<accession>D4CZA1</accession>
<dbReference type="Proteomes" id="UP000008383">
    <property type="component" value="Unassembled WGS sequence"/>
</dbReference>
<keyword evidence="2" id="KW-1185">Reference proteome</keyword>
<dbReference type="GeneID" id="9581916"/>
<comment type="caution">
    <text evidence="1">The sequence shown here is derived from an EMBL/GenBank/DDBJ whole genome shotgun (WGS) entry which is preliminary data.</text>
</comment>
<dbReference type="HOGENOM" id="CLU_2869270_0_0_1"/>
<reference evidence="2" key="1">
    <citation type="journal article" date="2011" name="Genome Biol.">
        <title>Comparative and functional genomics provide insights into the pathogenicity of dermatophytic fungi.</title>
        <authorList>
            <person name="Burmester A."/>
            <person name="Shelest E."/>
            <person name="Gloeckner G."/>
            <person name="Heddergott C."/>
            <person name="Schindler S."/>
            <person name="Staib P."/>
            <person name="Heidel A."/>
            <person name="Felder M."/>
            <person name="Petzold A."/>
            <person name="Szafranski K."/>
            <person name="Feuermann M."/>
            <person name="Pedruzzi I."/>
            <person name="Priebe S."/>
            <person name="Groth M."/>
            <person name="Winkler R."/>
            <person name="Li W."/>
            <person name="Kniemeyer O."/>
            <person name="Schroeckh V."/>
            <person name="Hertweck C."/>
            <person name="Hube B."/>
            <person name="White T.C."/>
            <person name="Platzer M."/>
            <person name="Guthke R."/>
            <person name="Heitman J."/>
            <person name="Woestemeyer J."/>
            <person name="Zipfel P.F."/>
            <person name="Monod M."/>
            <person name="Brakhage A.A."/>
        </authorList>
    </citation>
    <scope>NUCLEOTIDE SEQUENCE [LARGE SCALE GENOMIC DNA]</scope>
    <source>
        <strain evidence="2">HKI 0517</strain>
    </source>
</reference>
<dbReference type="AlphaFoldDB" id="D4CZA1"/>